<accession>A0A5J5ETA5</accession>
<dbReference type="AlphaFoldDB" id="A0A5J5ETA5"/>
<dbReference type="Proteomes" id="UP000326924">
    <property type="component" value="Unassembled WGS sequence"/>
</dbReference>
<dbReference type="EMBL" id="VXIS01000124">
    <property type="protein sequence ID" value="KAA8902958.1"/>
    <property type="molecule type" value="Genomic_DNA"/>
</dbReference>
<evidence type="ECO:0000313" key="1">
    <source>
        <dbReference type="EMBL" id="KAA8902958.1"/>
    </source>
</evidence>
<keyword evidence="2" id="KW-1185">Reference proteome</keyword>
<protein>
    <submittedName>
        <fullName evidence="1">Uncharacterized protein</fullName>
    </submittedName>
</protein>
<sequence length="475" mass="52634">MSTPNHTRTPGESWTEAQRRMFSIVTNPLVIAGYNSRQIPNTSTSGEKGKASAAAAKDTIKIQKKGVHGAIRVSIARVTTWRQLLELVPKLFPPSTEGGSPEIVTFEGDLLRSAEEYKNVLKPGLRLVVSYPADLGGLVDAFGDLGREALECGGGDDADAERFQLLPPSLFFYTAKELRVLVTMANSSVKEFCEPGLVIDRRFLGRKGVVLPPTLWDVWASNAAGRKQVLVQRSLEFTATPGGEREPAVVTREGERALRWAVHDQDAAEGEKRVYAYCEGAFERQGWWMADLEVLTAPWEPERCFLLEGLAHAQCFLTAFLEACGVGPREVKDYATYWTDSLRSACHPADKVIVVKFLTPKEMRTFLPLTIDPYPDWIVRVFAVFRVLPKREVKERAIRCEARFARQVEVVMDKQAACKGGDECVHGEGAACFGGFELGGARALGDWESVGRQREVTPGLVVGEEELRMWRAEGE</sequence>
<organism evidence="1 2">
    <name type="scientific">Sphaerosporella brunnea</name>
    <dbReference type="NCBI Taxonomy" id="1250544"/>
    <lineage>
        <taxon>Eukaryota</taxon>
        <taxon>Fungi</taxon>
        <taxon>Dikarya</taxon>
        <taxon>Ascomycota</taxon>
        <taxon>Pezizomycotina</taxon>
        <taxon>Pezizomycetes</taxon>
        <taxon>Pezizales</taxon>
        <taxon>Pyronemataceae</taxon>
        <taxon>Sphaerosporella</taxon>
    </lineage>
</organism>
<comment type="caution">
    <text evidence="1">The sequence shown here is derived from an EMBL/GenBank/DDBJ whole genome shotgun (WGS) entry which is preliminary data.</text>
</comment>
<dbReference type="OrthoDB" id="5347127at2759"/>
<proteinExistence type="predicted"/>
<evidence type="ECO:0000313" key="2">
    <source>
        <dbReference type="Proteomes" id="UP000326924"/>
    </source>
</evidence>
<reference evidence="1 2" key="1">
    <citation type="submission" date="2019-09" db="EMBL/GenBank/DDBJ databases">
        <title>Draft genome of the ectomycorrhizal ascomycete Sphaerosporella brunnea.</title>
        <authorList>
            <consortium name="DOE Joint Genome Institute"/>
            <person name="Benucci G.M."/>
            <person name="Marozzi G."/>
            <person name="Antonielli L."/>
            <person name="Sanchez S."/>
            <person name="Marco P."/>
            <person name="Wang X."/>
            <person name="Falini L.B."/>
            <person name="Barry K."/>
            <person name="Haridas S."/>
            <person name="Lipzen A."/>
            <person name="Labutti K."/>
            <person name="Grigoriev I.V."/>
            <person name="Murat C."/>
            <person name="Martin F."/>
            <person name="Albertini E."/>
            <person name="Donnini D."/>
            <person name="Bonito G."/>
        </authorList>
    </citation>
    <scope>NUCLEOTIDE SEQUENCE [LARGE SCALE GENOMIC DNA]</scope>
    <source>
        <strain evidence="1 2">Sb_GMNB300</strain>
    </source>
</reference>
<name>A0A5J5ETA5_9PEZI</name>
<gene>
    <name evidence="1" type="ORF">FN846DRAFT_891338</name>
</gene>
<dbReference type="InParanoid" id="A0A5J5ETA5"/>